<feature type="region of interest" description="Disordered" evidence="1">
    <location>
        <begin position="29"/>
        <end position="48"/>
    </location>
</feature>
<sequence length="48" mass="4923">MPAADAPPSVEGAARRLRRSLLLRVVAEGSRPQLPLAGSPSGTGSVNR</sequence>
<name>A0A4Q7Y3U0_9ACTN</name>
<dbReference type="AlphaFoldDB" id="A0A4Q7Y3U0"/>
<evidence type="ECO:0000313" key="2">
    <source>
        <dbReference type="EMBL" id="RZU30771.1"/>
    </source>
</evidence>
<proteinExistence type="predicted"/>
<gene>
    <name evidence="2" type="ORF">BKA19_0399</name>
</gene>
<organism evidence="2 3">
    <name type="scientific">Blastococcus saxobsidens</name>
    <dbReference type="NCBI Taxonomy" id="138336"/>
    <lineage>
        <taxon>Bacteria</taxon>
        <taxon>Bacillati</taxon>
        <taxon>Actinomycetota</taxon>
        <taxon>Actinomycetes</taxon>
        <taxon>Geodermatophilales</taxon>
        <taxon>Geodermatophilaceae</taxon>
        <taxon>Blastococcus</taxon>
    </lineage>
</organism>
<protein>
    <submittedName>
        <fullName evidence="2">Uncharacterized protein</fullName>
    </submittedName>
</protein>
<dbReference type="Proteomes" id="UP000292507">
    <property type="component" value="Unassembled WGS sequence"/>
</dbReference>
<reference evidence="2 3" key="1">
    <citation type="submission" date="2019-02" db="EMBL/GenBank/DDBJ databases">
        <title>Sequencing the genomes of 1000 actinobacteria strains.</title>
        <authorList>
            <person name="Klenk H.-P."/>
        </authorList>
    </citation>
    <scope>NUCLEOTIDE SEQUENCE [LARGE SCALE GENOMIC DNA]</scope>
    <source>
        <strain evidence="2 3">DSM 44509</strain>
    </source>
</reference>
<keyword evidence="3" id="KW-1185">Reference proteome</keyword>
<accession>A0A4Q7Y3U0</accession>
<dbReference type="EMBL" id="SHKV01000001">
    <property type="protein sequence ID" value="RZU30771.1"/>
    <property type="molecule type" value="Genomic_DNA"/>
</dbReference>
<evidence type="ECO:0000256" key="1">
    <source>
        <dbReference type="SAM" id="MobiDB-lite"/>
    </source>
</evidence>
<comment type="caution">
    <text evidence="2">The sequence shown here is derived from an EMBL/GenBank/DDBJ whole genome shotgun (WGS) entry which is preliminary data.</text>
</comment>
<evidence type="ECO:0000313" key="3">
    <source>
        <dbReference type="Proteomes" id="UP000292507"/>
    </source>
</evidence>